<evidence type="ECO:0000256" key="1">
    <source>
        <dbReference type="ARBA" id="ARBA00004824"/>
    </source>
</evidence>
<dbReference type="Gene3D" id="3.20.10.10">
    <property type="entry name" value="D-amino Acid Aminotransferase, subunit A, domain 2"/>
    <property type="match status" value="1"/>
</dbReference>
<dbReference type="RefSeq" id="WP_119053688.1">
    <property type="nucleotide sequence ID" value="NZ_CP032157.1"/>
</dbReference>
<sequence>MSKFIHFNGKILPADAPLVSAGNRGLRYGDGLFETMRVVNGRIVLQDLHFDRLFHGLSVLQFQCPPLFTPQYLADAILALCHKMAIHQAARVRLNIVRGNGGLYDPENHAPQVIMEAWPLDVPPGLHENGLVIDIYDQARKHFDVLANIKSNNYLPYVLAALYAKQHRLNDCLLLNTEGRICDATIANVFWIKDSRLFTPPLSEAGVGGVMRRYLVENTAGQYPVHEEPLTPGMLEQADELFLTNAIQGIKWVGRYKEKAYGNKLTSLLYDQYIKRLWV</sequence>
<keyword evidence="10" id="KW-1185">Reference proteome</keyword>
<dbReference type="PANTHER" id="PTHR42743:SF11">
    <property type="entry name" value="AMINODEOXYCHORISMATE LYASE"/>
    <property type="match status" value="1"/>
</dbReference>
<dbReference type="InterPro" id="IPR036038">
    <property type="entry name" value="Aminotransferase-like"/>
</dbReference>
<dbReference type="Proteomes" id="UP000263900">
    <property type="component" value="Chromosome"/>
</dbReference>
<dbReference type="Gene3D" id="3.30.470.10">
    <property type="match status" value="1"/>
</dbReference>
<dbReference type="KEGG" id="pseg:D3H65_29195"/>
<dbReference type="EMBL" id="CP032157">
    <property type="protein sequence ID" value="AXY77815.1"/>
    <property type="molecule type" value="Genomic_DNA"/>
</dbReference>
<evidence type="ECO:0000256" key="3">
    <source>
        <dbReference type="ARBA" id="ARBA00005072"/>
    </source>
</evidence>
<evidence type="ECO:0000256" key="8">
    <source>
        <dbReference type="ARBA" id="ARBA00049229"/>
    </source>
</evidence>
<evidence type="ECO:0000256" key="4">
    <source>
        <dbReference type="ARBA" id="ARBA00009320"/>
    </source>
</evidence>
<accession>A0A3B7N191</accession>
<evidence type="ECO:0000313" key="9">
    <source>
        <dbReference type="EMBL" id="AXY77815.1"/>
    </source>
</evidence>
<dbReference type="InterPro" id="IPR043132">
    <property type="entry name" value="BCAT-like_C"/>
</dbReference>
<dbReference type="InterPro" id="IPR050571">
    <property type="entry name" value="Class-IV_PLP-Dep_Aminotrnsfr"/>
</dbReference>
<evidence type="ECO:0000256" key="2">
    <source>
        <dbReference type="ARBA" id="ARBA00004931"/>
    </source>
</evidence>
<comment type="similarity">
    <text evidence="4">Belongs to the class-IV pyridoxal-phosphate-dependent aminotransferase family.</text>
</comment>
<comment type="catalytic activity">
    <reaction evidence="6">
        <text>L-valine + 2-oxoglutarate = 3-methyl-2-oxobutanoate + L-glutamate</text>
        <dbReference type="Rhea" id="RHEA:24813"/>
        <dbReference type="ChEBI" id="CHEBI:11851"/>
        <dbReference type="ChEBI" id="CHEBI:16810"/>
        <dbReference type="ChEBI" id="CHEBI:29985"/>
        <dbReference type="ChEBI" id="CHEBI:57762"/>
        <dbReference type="EC" id="2.6.1.42"/>
    </reaction>
</comment>
<dbReference type="InterPro" id="IPR043131">
    <property type="entry name" value="BCAT-like_N"/>
</dbReference>
<dbReference type="PANTHER" id="PTHR42743">
    <property type="entry name" value="AMINO-ACID AMINOTRANSFERASE"/>
    <property type="match status" value="1"/>
</dbReference>
<dbReference type="AlphaFoldDB" id="A0A3B7N191"/>
<evidence type="ECO:0000256" key="7">
    <source>
        <dbReference type="ARBA" id="ARBA00048798"/>
    </source>
</evidence>
<dbReference type="CDD" id="cd00449">
    <property type="entry name" value="PLPDE_IV"/>
    <property type="match status" value="1"/>
</dbReference>
<comment type="catalytic activity">
    <reaction evidence="7">
        <text>L-isoleucine + 2-oxoglutarate = (S)-3-methyl-2-oxopentanoate + L-glutamate</text>
        <dbReference type="Rhea" id="RHEA:24801"/>
        <dbReference type="ChEBI" id="CHEBI:16810"/>
        <dbReference type="ChEBI" id="CHEBI:29985"/>
        <dbReference type="ChEBI" id="CHEBI:35146"/>
        <dbReference type="ChEBI" id="CHEBI:58045"/>
        <dbReference type="EC" id="2.6.1.42"/>
    </reaction>
</comment>
<dbReference type="SUPFAM" id="SSF56752">
    <property type="entry name" value="D-aminoacid aminotransferase-like PLP-dependent enzymes"/>
    <property type="match status" value="1"/>
</dbReference>
<dbReference type="OrthoDB" id="9805628at2"/>
<gene>
    <name evidence="9" type="ORF">D3H65_29195</name>
</gene>
<comment type="pathway">
    <text evidence="3">Amino-acid biosynthesis; L-leucine biosynthesis; L-leucine from 3-methyl-2-oxobutanoate: step 4/4.</text>
</comment>
<dbReference type="InterPro" id="IPR001544">
    <property type="entry name" value="Aminotrans_IV"/>
</dbReference>
<comment type="pathway">
    <text evidence="1">Amino-acid biosynthesis; L-isoleucine biosynthesis; L-isoleucine from 2-oxobutanoate: step 4/4.</text>
</comment>
<dbReference type="Pfam" id="PF01063">
    <property type="entry name" value="Aminotran_4"/>
    <property type="match status" value="1"/>
</dbReference>
<comment type="pathway">
    <text evidence="2">Amino-acid biosynthesis; L-valine biosynthesis; L-valine from pyruvate: step 4/4.</text>
</comment>
<reference evidence="9 10" key="1">
    <citation type="submission" date="2018-09" db="EMBL/GenBank/DDBJ databases">
        <title>Genome sequencing of strain 6GH32-13.</title>
        <authorList>
            <person name="Weon H.-Y."/>
            <person name="Heo J."/>
            <person name="Kwon S.-W."/>
        </authorList>
    </citation>
    <scope>NUCLEOTIDE SEQUENCE [LARGE SCALE GENOMIC DNA]</scope>
    <source>
        <strain evidence="9 10">5GH32-13</strain>
    </source>
</reference>
<protein>
    <recommendedName>
        <fullName evidence="5">branched-chain-amino-acid transaminase</fullName>
        <ecNumber evidence="5">2.6.1.42</ecNumber>
    </recommendedName>
</protein>
<comment type="catalytic activity">
    <reaction evidence="8">
        <text>L-leucine + 2-oxoglutarate = 4-methyl-2-oxopentanoate + L-glutamate</text>
        <dbReference type="Rhea" id="RHEA:18321"/>
        <dbReference type="ChEBI" id="CHEBI:16810"/>
        <dbReference type="ChEBI" id="CHEBI:17865"/>
        <dbReference type="ChEBI" id="CHEBI:29985"/>
        <dbReference type="ChEBI" id="CHEBI:57427"/>
        <dbReference type="EC" id="2.6.1.42"/>
    </reaction>
</comment>
<organism evidence="9 10">
    <name type="scientific">Paraflavitalea soli</name>
    <dbReference type="NCBI Taxonomy" id="2315862"/>
    <lineage>
        <taxon>Bacteria</taxon>
        <taxon>Pseudomonadati</taxon>
        <taxon>Bacteroidota</taxon>
        <taxon>Chitinophagia</taxon>
        <taxon>Chitinophagales</taxon>
        <taxon>Chitinophagaceae</taxon>
        <taxon>Paraflavitalea</taxon>
    </lineage>
</organism>
<dbReference type="GO" id="GO:0004084">
    <property type="term" value="F:branched-chain-amino-acid transaminase activity"/>
    <property type="evidence" value="ECO:0007669"/>
    <property type="project" value="UniProtKB-EC"/>
</dbReference>
<proteinExistence type="inferred from homology"/>
<evidence type="ECO:0000256" key="6">
    <source>
        <dbReference type="ARBA" id="ARBA00048212"/>
    </source>
</evidence>
<dbReference type="EC" id="2.6.1.42" evidence="5"/>
<evidence type="ECO:0000256" key="5">
    <source>
        <dbReference type="ARBA" id="ARBA00013053"/>
    </source>
</evidence>
<name>A0A3B7N191_9BACT</name>
<dbReference type="GO" id="GO:0046394">
    <property type="term" value="P:carboxylic acid biosynthetic process"/>
    <property type="evidence" value="ECO:0007669"/>
    <property type="project" value="UniProtKB-ARBA"/>
</dbReference>
<evidence type="ECO:0000313" key="10">
    <source>
        <dbReference type="Proteomes" id="UP000263900"/>
    </source>
</evidence>